<dbReference type="Proteomes" id="UP001634394">
    <property type="component" value="Unassembled WGS sequence"/>
</dbReference>
<keyword evidence="16" id="KW-0175">Coiled coil</keyword>
<comment type="subcellular location">
    <subcellularLocation>
        <location evidence="1 15">Mitochondrion inner membrane</location>
    </subcellularLocation>
</comment>
<keyword evidence="6 15" id="KW-0999">Mitochondrion inner membrane</keyword>
<feature type="coiled-coil region" evidence="16">
    <location>
        <begin position="36"/>
        <end position="63"/>
    </location>
</feature>
<reference evidence="17 18" key="1">
    <citation type="submission" date="2024-11" db="EMBL/GenBank/DDBJ databases">
        <title>Chromosome-level genome assembly of the freshwater bivalve Anodonta woodiana.</title>
        <authorList>
            <person name="Chen X."/>
        </authorList>
    </citation>
    <scope>NUCLEOTIDE SEQUENCE [LARGE SCALE GENOMIC DNA]</scope>
    <source>
        <strain evidence="17">MN2024</strain>
        <tissue evidence="17">Gills</tissue>
    </source>
</reference>
<gene>
    <name evidence="17" type="ORF">ACJMK2_006762</name>
</gene>
<keyword evidence="3 15" id="KW-0813">Transport</keyword>
<evidence type="ECO:0000256" key="13">
    <source>
        <dbReference type="ARBA" id="ARBA00064647"/>
    </source>
</evidence>
<evidence type="ECO:0000256" key="14">
    <source>
        <dbReference type="ARBA" id="ARBA00074682"/>
    </source>
</evidence>
<evidence type="ECO:0000256" key="3">
    <source>
        <dbReference type="ARBA" id="ARBA00022448"/>
    </source>
</evidence>
<evidence type="ECO:0000256" key="10">
    <source>
        <dbReference type="ARBA" id="ARBA00023136"/>
    </source>
</evidence>
<comment type="caution">
    <text evidence="17">The sequence shown here is derived from an EMBL/GenBank/DDBJ whole genome shotgun (WGS) entry which is preliminary data.</text>
</comment>
<protein>
    <recommendedName>
        <fullName evidence="14 15">ATP synthase F(0) complex subunit e, mitochondrial</fullName>
    </recommendedName>
</protein>
<comment type="similarity">
    <text evidence="2 15">Belongs to the ATPase e subunit family.</text>
</comment>
<keyword evidence="11 15" id="KW-0066">ATP synthesis</keyword>
<proteinExistence type="inferred from homology"/>
<keyword evidence="7" id="KW-0007">Acetylation</keyword>
<evidence type="ECO:0000313" key="18">
    <source>
        <dbReference type="Proteomes" id="UP001634394"/>
    </source>
</evidence>
<evidence type="ECO:0000256" key="4">
    <source>
        <dbReference type="ARBA" id="ARBA00022547"/>
    </source>
</evidence>
<dbReference type="PANTHER" id="PTHR12427:SF1">
    <property type="entry name" value="ATP SYNTHASE SUBUNIT E, MITOCHONDRIAL"/>
    <property type="match status" value="1"/>
</dbReference>
<evidence type="ECO:0000256" key="2">
    <source>
        <dbReference type="ARBA" id="ARBA00007333"/>
    </source>
</evidence>
<dbReference type="Pfam" id="PF05680">
    <property type="entry name" value="ATP-synt_E"/>
    <property type="match status" value="1"/>
</dbReference>
<dbReference type="GO" id="GO:0005743">
    <property type="term" value="C:mitochondrial inner membrane"/>
    <property type="evidence" value="ECO:0007669"/>
    <property type="project" value="UniProtKB-SubCell"/>
</dbReference>
<organism evidence="17 18">
    <name type="scientific">Sinanodonta woodiana</name>
    <name type="common">Chinese pond mussel</name>
    <name type="synonym">Anodonta woodiana</name>
    <dbReference type="NCBI Taxonomy" id="1069815"/>
    <lineage>
        <taxon>Eukaryota</taxon>
        <taxon>Metazoa</taxon>
        <taxon>Spiralia</taxon>
        <taxon>Lophotrochozoa</taxon>
        <taxon>Mollusca</taxon>
        <taxon>Bivalvia</taxon>
        <taxon>Autobranchia</taxon>
        <taxon>Heteroconchia</taxon>
        <taxon>Palaeoheterodonta</taxon>
        <taxon>Unionida</taxon>
        <taxon>Unionoidea</taxon>
        <taxon>Unionidae</taxon>
        <taxon>Unioninae</taxon>
        <taxon>Sinanodonta</taxon>
    </lineage>
</organism>
<keyword evidence="4 15" id="KW-0138">CF(0)</keyword>
<dbReference type="PANTHER" id="PTHR12427">
    <property type="entry name" value="ATP SYNTHASE E CHAIN, MITOCHONDRIAL"/>
    <property type="match status" value="1"/>
</dbReference>
<accession>A0ABD3VUL3</accession>
<sequence>MATLAAPRNVSPLIRAARYVALTSGIVYGYRRYNKLAEQEKVIQEEENKIRAINAQRRKEKQEKALAVQMAELAKEVGIIPKSSSAS</sequence>
<keyword evidence="9 15" id="KW-0496">Mitochondrion</keyword>
<evidence type="ECO:0000256" key="15">
    <source>
        <dbReference type="RuleBase" id="RU367005"/>
    </source>
</evidence>
<keyword evidence="10" id="KW-0472">Membrane</keyword>
<evidence type="ECO:0000256" key="1">
    <source>
        <dbReference type="ARBA" id="ARBA00004273"/>
    </source>
</evidence>
<name>A0ABD3VUL3_SINWO</name>
<evidence type="ECO:0000256" key="16">
    <source>
        <dbReference type="SAM" id="Coils"/>
    </source>
</evidence>
<comment type="subunit">
    <text evidence="15">F-type ATPases have 2 components, CF(1) - the catalytic core - and CF(0) - the membrane proton channel. CF(1) and CF(0) have multiple subunits.</text>
</comment>
<comment type="function">
    <text evidence="12 15">Subunit e, of the mitochondrial membrane ATP synthase complex (F(1)F(0) ATP synthase or Complex V) that produces ATP from ADP in the presence of a proton gradient across the membrane which is generated by electron transport complexes of the respiratory chain. ATP synthase complex consist of a soluble F(1) head domain - the catalytic core - and a membrane F(1) domain - the membrane proton channel. These two domains are linked by a central stalk rotating inside the F(1) region and a stationary peripheral stalk. During catalysis, ATP synthesis in the catalytic domain of F(1) is coupled via a rotary mechanism of the central stalk subunits to proton translocation. In vivo, can only synthesize ATP although its ATP hydrolase activity can be activated artificially in vitro. Part of the complex F(0) domain.</text>
</comment>
<dbReference type="InterPro" id="IPR008386">
    <property type="entry name" value="ATP_synth_F0_esu_mt"/>
</dbReference>
<dbReference type="GO" id="GO:1902600">
    <property type="term" value="P:proton transmembrane transport"/>
    <property type="evidence" value="ECO:0007669"/>
    <property type="project" value="UniProtKB-KW"/>
</dbReference>
<keyword evidence="5 15" id="KW-0375">Hydrogen ion transport</keyword>
<evidence type="ECO:0000256" key="12">
    <source>
        <dbReference type="ARBA" id="ARBA00057306"/>
    </source>
</evidence>
<evidence type="ECO:0000256" key="8">
    <source>
        <dbReference type="ARBA" id="ARBA00023065"/>
    </source>
</evidence>
<dbReference type="EMBL" id="JBJQND010000010">
    <property type="protein sequence ID" value="KAL3865141.1"/>
    <property type="molecule type" value="Genomic_DNA"/>
</dbReference>
<evidence type="ECO:0000256" key="6">
    <source>
        <dbReference type="ARBA" id="ARBA00022792"/>
    </source>
</evidence>
<dbReference type="AlphaFoldDB" id="A0ABD3VUL3"/>
<dbReference type="GO" id="GO:0045259">
    <property type="term" value="C:proton-transporting ATP synthase complex"/>
    <property type="evidence" value="ECO:0007669"/>
    <property type="project" value="UniProtKB-UniRule"/>
</dbReference>
<comment type="subunit">
    <text evidence="13">Component of the ATP synthase complex composed at least of ATP5F1A/subunit alpha, ATP5F1B/subunit beta, ATP5MC1/subunit c (homooctomer), MT-ATP6/subunit a, MT-ATP8/subunit 8, ATP5ME/subunit e, ATP5MF/subunit f, ATP5MG/subunit g, ATP5MK/subunit k, ATP5MJ/subunit j, ATP5F1C/subunit gamma, ATP5F1D/subunit delta, ATP5F1E/subunit epsilon, ATP5PF/subunit F6, ATP5PB/subunit b, ATP5PD/subunit d, ATP5PO/subunit OSCP. ATP synthase complex consists of a soluble F(1) head domain (subunits alpha(3) and beta(3)) - the catalytic core - and a membrane F(0) domain - the membrane proton channel (subunits c, a, 8, e, f, g, k and j). These two domains are linked by a central stalk (subunits gamma, delta, and epsilon) rotating inside the F1 region and a stationary peripheral stalk (subunits F6, b, d, and OSCP).</text>
</comment>
<evidence type="ECO:0000256" key="11">
    <source>
        <dbReference type="ARBA" id="ARBA00023310"/>
    </source>
</evidence>
<dbReference type="GO" id="GO:0006754">
    <property type="term" value="P:ATP biosynthetic process"/>
    <property type="evidence" value="ECO:0007669"/>
    <property type="project" value="UniProtKB-KW"/>
</dbReference>
<evidence type="ECO:0000313" key="17">
    <source>
        <dbReference type="EMBL" id="KAL3865141.1"/>
    </source>
</evidence>
<evidence type="ECO:0000256" key="7">
    <source>
        <dbReference type="ARBA" id="ARBA00022990"/>
    </source>
</evidence>
<keyword evidence="18" id="KW-1185">Reference proteome</keyword>
<evidence type="ECO:0000256" key="5">
    <source>
        <dbReference type="ARBA" id="ARBA00022781"/>
    </source>
</evidence>
<evidence type="ECO:0000256" key="9">
    <source>
        <dbReference type="ARBA" id="ARBA00023128"/>
    </source>
</evidence>
<keyword evidence="8 15" id="KW-0406">Ion transport</keyword>